<organism evidence="2 3">
    <name type="scientific">Dactylosporangium darangshiense</name>
    <dbReference type="NCBI Taxonomy" id="579108"/>
    <lineage>
        <taxon>Bacteria</taxon>
        <taxon>Bacillati</taxon>
        <taxon>Actinomycetota</taxon>
        <taxon>Actinomycetes</taxon>
        <taxon>Micromonosporales</taxon>
        <taxon>Micromonosporaceae</taxon>
        <taxon>Dactylosporangium</taxon>
    </lineage>
</organism>
<evidence type="ECO:0000313" key="3">
    <source>
        <dbReference type="Proteomes" id="UP001500620"/>
    </source>
</evidence>
<keyword evidence="1" id="KW-1133">Transmembrane helix</keyword>
<keyword evidence="1" id="KW-0472">Membrane</keyword>
<dbReference type="Proteomes" id="UP001500620">
    <property type="component" value="Unassembled WGS sequence"/>
</dbReference>
<keyword evidence="1" id="KW-0812">Transmembrane</keyword>
<name>A0ABP8DB07_9ACTN</name>
<protein>
    <submittedName>
        <fullName evidence="2">Uncharacterized protein</fullName>
    </submittedName>
</protein>
<keyword evidence="3" id="KW-1185">Reference proteome</keyword>
<comment type="caution">
    <text evidence="2">The sequence shown here is derived from an EMBL/GenBank/DDBJ whole genome shotgun (WGS) entry which is preliminary data.</text>
</comment>
<reference evidence="3" key="1">
    <citation type="journal article" date="2019" name="Int. J. Syst. Evol. Microbiol.">
        <title>The Global Catalogue of Microorganisms (GCM) 10K type strain sequencing project: providing services to taxonomists for standard genome sequencing and annotation.</title>
        <authorList>
            <consortium name="The Broad Institute Genomics Platform"/>
            <consortium name="The Broad Institute Genome Sequencing Center for Infectious Disease"/>
            <person name="Wu L."/>
            <person name="Ma J."/>
        </authorList>
    </citation>
    <scope>NUCLEOTIDE SEQUENCE [LARGE SCALE GENOMIC DNA]</scope>
    <source>
        <strain evidence="3">JCM 17441</strain>
    </source>
</reference>
<gene>
    <name evidence="2" type="ORF">GCM10022255_045080</name>
</gene>
<dbReference type="EMBL" id="BAABAT010000011">
    <property type="protein sequence ID" value="GAA4251645.1"/>
    <property type="molecule type" value="Genomic_DNA"/>
</dbReference>
<dbReference type="RefSeq" id="WP_345129092.1">
    <property type="nucleotide sequence ID" value="NZ_BAABAT010000011.1"/>
</dbReference>
<proteinExistence type="predicted"/>
<evidence type="ECO:0000313" key="2">
    <source>
        <dbReference type="EMBL" id="GAA4251645.1"/>
    </source>
</evidence>
<feature type="transmembrane region" description="Helical" evidence="1">
    <location>
        <begin position="62"/>
        <end position="79"/>
    </location>
</feature>
<evidence type="ECO:0000256" key="1">
    <source>
        <dbReference type="SAM" id="Phobius"/>
    </source>
</evidence>
<accession>A0ABP8DB07</accession>
<sequence>MSRGQGVDLQERLTRWTELMWRAPDYLYGHHYAVMAFSPLWGCRAEVMYECVRPRAAAAPEGSLLLVHFGIVAIILLWRRAGTDELHDR</sequence>